<evidence type="ECO:0000313" key="3">
    <source>
        <dbReference type="EMBL" id="TCL49708.1"/>
    </source>
</evidence>
<feature type="transmembrane region" description="Helical" evidence="1">
    <location>
        <begin position="235"/>
        <end position="253"/>
    </location>
</feature>
<protein>
    <submittedName>
        <fullName evidence="3">ABC-2 type transport system permease protein</fullName>
    </submittedName>
</protein>
<keyword evidence="4" id="KW-1185">Reference proteome</keyword>
<feature type="transmembrane region" description="Helical" evidence="1">
    <location>
        <begin position="104"/>
        <end position="128"/>
    </location>
</feature>
<reference evidence="3 4" key="1">
    <citation type="submission" date="2019-03" db="EMBL/GenBank/DDBJ databases">
        <title>Genomic Encyclopedia of Type Strains, Phase IV (KMG-IV): sequencing the most valuable type-strain genomes for metagenomic binning, comparative biology and taxonomic classification.</title>
        <authorList>
            <person name="Goeker M."/>
        </authorList>
    </citation>
    <scope>NUCLEOTIDE SEQUENCE [LARGE SCALE GENOMIC DNA]</scope>
    <source>
        <strain evidence="3 4">DSM 24979</strain>
    </source>
</reference>
<feature type="transmembrane region" description="Helical" evidence="1">
    <location>
        <begin position="273"/>
        <end position="291"/>
    </location>
</feature>
<dbReference type="Pfam" id="PF20047">
    <property type="entry name" value="DUF6449"/>
    <property type="match status" value="1"/>
</dbReference>
<accession>A0A4R1QM72</accession>
<comment type="caution">
    <text evidence="3">The sequence shown here is derived from an EMBL/GenBank/DDBJ whole genome shotgun (WGS) entry which is preliminary data.</text>
</comment>
<evidence type="ECO:0000259" key="2">
    <source>
        <dbReference type="Pfam" id="PF20047"/>
    </source>
</evidence>
<feature type="transmembrane region" description="Helical" evidence="1">
    <location>
        <begin position="20"/>
        <end position="44"/>
    </location>
</feature>
<dbReference type="EMBL" id="SLUL01000006">
    <property type="protein sequence ID" value="TCL49708.1"/>
    <property type="molecule type" value="Genomic_DNA"/>
</dbReference>
<keyword evidence="1" id="KW-1133">Transmembrane helix</keyword>
<feature type="domain" description="DUF6449" evidence="2">
    <location>
        <begin position="425"/>
        <end position="514"/>
    </location>
</feature>
<name>A0A4R1QM72_9BACL</name>
<keyword evidence="1" id="KW-0812">Transmembrane</keyword>
<dbReference type="InterPro" id="IPR045611">
    <property type="entry name" value="DUF6449"/>
</dbReference>
<feature type="transmembrane region" description="Helical" evidence="1">
    <location>
        <begin position="148"/>
        <end position="169"/>
    </location>
</feature>
<dbReference type="Proteomes" id="UP000295658">
    <property type="component" value="Unassembled WGS sequence"/>
</dbReference>
<proteinExistence type="predicted"/>
<organism evidence="3 4">
    <name type="scientific">Thermolongibacillus altinsuensis</name>
    <dbReference type="NCBI Taxonomy" id="575256"/>
    <lineage>
        <taxon>Bacteria</taxon>
        <taxon>Bacillati</taxon>
        <taxon>Bacillota</taxon>
        <taxon>Bacilli</taxon>
        <taxon>Bacillales</taxon>
        <taxon>Anoxybacillaceae</taxon>
        <taxon>Thermolongibacillus</taxon>
    </lineage>
</organism>
<dbReference type="AlphaFoldDB" id="A0A4R1QM72"/>
<keyword evidence="1" id="KW-0472">Membrane</keyword>
<evidence type="ECO:0000313" key="4">
    <source>
        <dbReference type="Proteomes" id="UP000295658"/>
    </source>
</evidence>
<gene>
    <name evidence="3" type="ORF">EDD69_10660</name>
</gene>
<feature type="transmembrane region" description="Helical" evidence="1">
    <location>
        <begin position="331"/>
        <end position="348"/>
    </location>
</feature>
<feature type="transmembrane region" description="Helical" evidence="1">
    <location>
        <begin position="176"/>
        <end position="200"/>
    </location>
</feature>
<sequence length="646" mass="76165">MLSKISFFNRGIFIQSIRNVGWIAIIYFLGLLFALPIHILMMYIDENWFSYYHSKHLFAVSSGIQFLLMFIIPILLAVFLFRYMQVKLSADYIHSLPLKRESLFHQHVFVGASIIIVPVVAIAIIIALLQPAFSIDLFSMKQIIEWTLWTIIIDLFFYFGTVFVGMFTGMSVLQGIFAYILFLFPAGMIVLFTLNLKYFLYGFAYDYYLSQKLENLVPFIRVTQLISRPFQPLEISIYIVLIVVFYGVSIWLYKKRHIETATDAIAFRSLQPVFKYGFTFCVMLVGGLYFGEMQGDIRWTIFGYIFASLIGYFIAEMILEKTWRVFARWKGYVGYSLVIIAIGLLLKADITGYEKRIPSLADIERAYFGDSIYYFENNEEGISPFFYQKENIENIYLFHQQLIKDRPKVSFQNDDRDLRNVVIGYDLKNGKRIVRSYTVPVEPYKNFYAAIVESKEYKQNYYPLLRVHRFDDILQVSISSSGKMIQLRDRKQIDSFLTTVQQELENETFESLIDARGYQWGDIEVLWADNKRMNIPWKKSYDRLDEWLKENHLLDKARMTANDVRYTLVIENKEKKPVYEWQKEMIVQEGSGWKITDKEQIEQCLRASSWEENADYIVAFFYENGSIDIQAFRNDQIPPFILEHFR</sequence>
<dbReference type="RefSeq" id="WP_243643058.1">
    <property type="nucleotide sequence ID" value="NZ_SLUL01000006.1"/>
</dbReference>
<feature type="transmembrane region" description="Helical" evidence="1">
    <location>
        <begin position="64"/>
        <end position="83"/>
    </location>
</feature>
<evidence type="ECO:0000256" key="1">
    <source>
        <dbReference type="SAM" id="Phobius"/>
    </source>
</evidence>
<feature type="transmembrane region" description="Helical" evidence="1">
    <location>
        <begin position="297"/>
        <end position="319"/>
    </location>
</feature>